<name>A0A381ZJP5_9ZZZZ</name>
<feature type="non-terminal residue" evidence="1">
    <location>
        <position position="25"/>
    </location>
</feature>
<dbReference type="AlphaFoldDB" id="A0A381ZJP5"/>
<dbReference type="EMBL" id="UINC01021470">
    <property type="protein sequence ID" value="SVA89072.1"/>
    <property type="molecule type" value="Genomic_DNA"/>
</dbReference>
<gene>
    <name evidence="1" type="ORF">METZ01_LOCUS141926</name>
</gene>
<evidence type="ECO:0000313" key="1">
    <source>
        <dbReference type="EMBL" id="SVA89072.1"/>
    </source>
</evidence>
<accession>A0A381ZJP5</accession>
<proteinExistence type="predicted"/>
<organism evidence="1">
    <name type="scientific">marine metagenome</name>
    <dbReference type="NCBI Taxonomy" id="408172"/>
    <lineage>
        <taxon>unclassified sequences</taxon>
        <taxon>metagenomes</taxon>
        <taxon>ecological metagenomes</taxon>
    </lineage>
</organism>
<sequence>VSYYKKDPKDYPQELKDKFYPDGKV</sequence>
<reference evidence="1" key="1">
    <citation type="submission" date="2018-05" db="EMBL/GenBank/DDBJ databases">
        <authorList>
            <person name="Lanie J.A."/>
            <person name="Ng W.-L."/>
            <person name="Kazmierczak K.M."/>
            <person name="Andrzejewski T.M."/>
            <person name="Davidsen T.M."/>
            <person name="Wayne K.J."/>
            <person name="Tettelin H."/>
            <person name="Glass J.I."/>
            <person name="Rusch D."/>
            <person name="Podicherti R."/>
            <person name="Tsui H.-C.T."/>
            <person name="Winkler M.E."/>
        </authorList>
    </citation>
    <scope>NUCLEOTIDE SEQUENCE</scope>
</reference>
<protein>
    <submittedName>
        <fullName evidence="1">Uncharacterized protein</fullName>
    </submittedName>
</protein>
<feature type="non-terminal residue" evidence="1">
    <location>
        <position position="1"/>
    </location>
</feature>